<dbReference type="STRING" id="1149755.A0A2J6QWJ8"/>
<dbReference type="InterPro" id="IPR001461">
    <property type="entry name" value="Aspartic_peptidase_A1"/>
</dbReference>
<dbReference type="Pfam" id="PF00026">
    <property type="entry name" value="Asp"/>
    <property type="match status" value="1"/>
</dbReference>
<gene>
    <name evidence="6" type="ORF">L207DRAFT_641550</name>
</gene>
<feature type="signal peptide" evidence="4">
    <location>
        <begin position="1"/>
        <end position="22"/>
    </location>
</feature>
<reference evidence="6 7" key="1">
    <citation type="submission" date="2016-04" db="EMBL/GenBank/DDBJ databases">
        <title>A degradative enzymes factory behind the ericoid mycorrhizal symbiosis.</title>
        <authorList>
            <consortium name="DOE Joint Genome Institute"/>
            <person name="Martino E."/>
            <person name="Morin E."/>
            <person name="Grelet G."/>
            <person name="Kuo A."/>
            <person name="Kohler A."/>
            <person name="Daghino S."/>
            <person name="Barry K."/>
            <person name="Choi C."/>
            <person name="Cichocki N."/>
            <person name="Clum A."/>
            <person name="Copeland A."/>
            <person name="Hainaut M."/>
            <person name="Haridas S."/>
            <person name="Labutti K."/>
            <person name="Lindquist E."/>
            <person name="Lipzen A."/>
            <person name="Khouja H.-R."/>
            <person name="Murat C."/>
            <person name="Ohm R."/>
            <person name="Olson A."/>
            <person name="Spatafora J."/>
            <person name="Veneault-Fourrey C."/>
            <person name="Henrissat B."/>
            <person name="Grigoriev I."/>
            <person name="Martin F."/>
            <person name="Perotto S."/>
        </authorList>
    </citation>
    <scope>NUCLEOTIDE SEQUENCE [LARGE SCALE GENOMIC DNA]</scope>
    <source>
        <strain evidence="6 7">F</strain>
    </source>
</reference>
<dbReference type="GO" id="GO:0000324">
    <property type="term" value="C:fungal-type vacuole"/>
    <property type="evidence" value="ECO:0007669"/>
    <property type="project" value="TreeGrafter"/>
</dbReference>
<dbReference type="InterPro" id="IPR021109">
    <property type="entry name" value="Peptidase_aspartic_dom_sf"/>
</dbReference>
<proteinExistence type="inferred from homology"/>
<dbReference type="AlphaFoldDB" id="A0A2J6QWJ8"/>
<keyword evidence="3" id="KW-0812">Transmembrane</keyword>
<comment type="similarity">
    <text evidence="1">Belongs to the peptidase A1 family.</text>
</comment>
<evidence type="ECO:0000313" key="7">
    <source>
        <dbReference type="Proteomes" id="UP000235786"/>
    </source>
</evidence>
<organism evidence="6 7">
    <name type="scientific">Hyaloscypha variabilis (strain UAMH 11265 / GT02V1 / F)</name>
    <name type="common">Meliniomyces variabilis</name>
    <dbReference type="NCBI Taxonomy" id="1149755"/>
    <lineage>
        <taxon>Eukaryota</taxon>
        <taxon>Fungi</taxon>
        <taxon>Dikarya</taxon>
        <taxon>Ascomycota</taxon>
        <taxon>Pezizomycotina</taxon>
        <taxon>Leotiomycetes</taxon>
        <taxon>Helotiales</taxon>
        <taxon>Hyaloscyphaceae</taxon>
        <taxon>Hyaloscypha</taxon>
        <taxon>Hyaloscypha variabilis</taxon>
    </lineage>
</organism>
<keyword evidence="3" id="KW-1133">Transmembrane helix</keyword>
<dbReference type="Gene3D" id="2.40.70.10">
    <property type="entry name" value="Acid Proteases"/>
    <property type="match status" value="2"/>
</dbReference>
<keyword evidence="3" id="KW-0472">Membrane</keyword>
<feature type="compositionally biased region" description="Basic and acidic residues" evidence="2">
    <location>
        <begin position="801"/>
        <end position="812"/>
    </location>
</feature>
<feature type="compositionally biased region" description="Polar residues" evidence="2">
    <location>
        <begin position="535"/>
        <end position="548"/>
    </location>
</feature>
<dbReference type="GO" id="GO:0004190">
    <property type="term" value="F:aspartic-type endopeptidase activity"/>
    <property type="evidence" value="ECO:0007669"/>
    <property type="project" value="InterPro"/>
</dbReference>
<feature type="compositionally biased region" description="Basic and acidic residues" evidence="2">
    <location>
        <begin position="750"/>
        <end position="769"/>
    </location>
</feature>
<feature type="compositionally biased region" description="Polar residues" evidence="2">
    <location>
        <begin position="685"/>
        <end position="702"/>
    </location>
</feature>
<evidence type="ECO:0000259" key="5">
    <source>
        <dbReference type="PROSITE" id="PS51767"/>
    </source>
</evidence>
<feature type="region of interest" description="Disordered" evidence="2">
    <location>
        <begin position="602"/>
        <end position="641"/>
    </location>
</feature>
<dbReference type="CDD" id="cd05471">
    <property type="entry name" value="pepsin_like"/>
    <property type="match status" value="1"/>
</dbReference>
<feature type="transmembrane region" description="Helical" evidence="3">
    <location>
        <begin position="439"/>
        <end position="461"/>
    </location>
</feature>
<feature type="region of interest" description="Disordered" evidence="2">
    <location>
        <begin position="741"/>
        <end position="820"/>
    </location>
</feature>
<protein>
    <submittedName>
        <fullName evidence="6">Acid protease</fullName>
    </submittedName>
</protein>
<feature type="compositionally biased region" description="Low complexity" evidence="2">
    <location>
        <begin position="623"/>
        <end position="633"/>
    </location>
</feature>
<accession>A0A2J6QWJ8</accession>
<feature type="region of interest" description="Disordered" evidence="2">
    <location>
        <begin position="471"/>
        <end position="505"/>
    </location>
</feature>
<feature type="chain" id="PRO_5014359919" evidence="4">
    <location>
        <begin position="23"/>
        <end position="820"/>
    </location>
</feature>
<dbReference type="PROSITE" id="PS51767">
    <property type="entry name" value="PEPTIDASE_A1"/>
    <property type="match status" value="1"/>
</dbReference>
<keyword evidence="4" id="KW-0732">Signal</keyword>
<dbReference type="InterPro" id="IPR034164">
    <property type="entry name" value="Pepsin-like_dom"/>
</dbReference>
<evidence type="ECO:0000256" key="3">
    <source>
        <dbReference type="SAM" id="Phobius"/>
    </source>
</evidence>
<name>A0A2J6QWJ8_HYAVF</name>
<dbReference type="EMBL" id="KZ613966">
    <property type="protein sequence ID" value="PMD30619.1"/>
    <property type="molecule type" value="Genomic_DNA"/>
</dbReference>
<sequence length="820" mass="88260">MDSVSRWRILAAGSIFVQYVRSAATALLSVAASEHWYGPDGTWSAITIGVGTESPQTWVDVMVNTMSAETWVVGAGGCGGRLDTQCMGDRGGLFNPLGSSTWDSMGTYELGIDKELGNYGYADYGLDNLIVGVSGPTIAASIIGPFNGTSTINATYYSTGFFGVGVNSGTFNNNIHPTPPLNALSQHGKIPGNSYGFTAGAHYQQQGDPISLTLGGYDSSRLVWHSSTFQLNAARQPQTYIQGISLFSSQVSSNYSTNSSAFLLSADSVSAIIDSSTPYLWLPQAVCDRFANALGLVYDEALNLYTFGGNDSTRDALVKAQLSFNFTLSDLVVSNNTVNITVPYAAFDLQLQYPAIPNTAYGAPNATRNYFPLRRADTPAQYRIGRVFLQEAYIIADYDANSFGVYQAVHNADPFGAVNLVAIPSNLVSQKSKSFPTSAIIGVVIGIIVISVIIIFSVLFLRRRRRVFKADDESDKKPIETKPRTILDRLRGRPREPLVHEASGSTNYPTEVAADATHERFELPAPLGPAELDSDSGTWEGTTENGTADSADLSSYERARRKLERQQAAAMMGLQTTPERETYPIEKTETDVSQVAHYRPSDIESPVSPVFGGGESPTIDEQPSPVSPGFVSPPTSPLAPHPDPPPMYRRINPVNVVYAGRLPENVQLPAVVPRLIGADGRTVRSIESTSTDPAGTNSSLGSHFTERESEDLYSSGNTNIVSPIASSSGSAAGCDTSIISPVASNSTKSGDSRGFHIRGGSEIETDRTLSRSNTVPDEWPSRRRLGGTDLVHVPQPAENRFSWEEDKISGREEAEEESSL</sequence>
<feature type="compositionally biased region" description="Basic and acidic residues" evidence="2">
    <location>
        <begin position="471"/>
        <end position="499"/>
    </location>
</feature>
<dbReference type="GO" id="GO:0006508">
    <property type="term" value="P:proteolysis"/>
    <property type="evidence" value="ECO:0007669"/>
    <property type="project" value="UniProtKB-KW"/>
</dbReference>
<feature type="region of interest" description="Disordered" evidence="2">
    <location>
        <begin position="525"/>
        <end position="554"/>
    </location>
</feature>
<dbReference type="OrthoDB" id="4074350at2759"/>
<evidence type="ECO:0000313" key="6">
    <source>
        <dbReference type="EMBL" id="PMD30619.1"/>
    </source>
</evidence>
<dbReference type="PANTHER" id="PTHR47966:SF51">
    <property type="entry name" value="BETA-SITE APP-CLEAVING ENZYME, ISOFORM A-RELATED"/>
    <property type="match status" value="1"/>
</dbReference>
<dbReference type="PANTHER" id="PTHR47966">
    <property type="entry name" value="BETA-SITE APP-CLEAVING ENZYME, ISOFORM A-RELATED"/>
    <property type="match status" value="1"/>
</dbReference>
<dbReference type="Proteomes" id="UP000235786">
    <property type="component" value="Unassembled WGS sequence"/>
</dbReference>
<feature type="region of interest" description="Disordered" evidence="2">
    <location>
        <begin position="684"/>
        <end position="715"/>
    </location>
</feature>
<evidence type="ECO:0000256" key="2">
    <source>
        <dbReference type="SAM" id="MobiDB-lite"/>
    </source>
</evidence>
<evidence type="ECO:0000256" key="4">
    <source>
        <dbReference type="SAM" id="SignalP"/>
    </source>
</evidence>
<keyword evidence="6" id="KW-0645">Protease</keyword>
<dbReference type="InterPro" id="IPR033121">
    <property type="entry name" value="PEPTIDASE_A1"/>
</dbReference>
<keyword evidence="6" id="KW-0378">Hydrolase</keyword>
<evidence type="ECO:0000256" key="1">
    <source>
        <dbReference type="ARBA" id="ARBA00007447"/>
    </source>
</evidence>
<feature type="domain" description="Peptidase A1" evidence="5">
    <location>
        <begin position="44"/>
        <end position="406"/>
    </location>
</feature>
<dbReference type="SUPFAM" id="SSF50630">
    <property type="entry name" value="Acid proteases"/>
    <property type="match status" value="1"/>
</dbReference>
<keyword evidence="7" id="KW-1185">Reference proteome</keyword>